<accession>A0A2G4SQN6</accession>
<dbReference type="PANTHER" id="PTHR11102:SF160">
    <property type="entry name" value="ERAD-ASSOCIATED E3 UBIQUITIN-PROTEIN LIGASE COMPONENT HRD3"/>
    <property type="match status" value="1"/>
</dbReference>
<evidence type="ECO:0000256" key="1">
    <source>
        <dbReference type="ARBA" id="ARBA00038101"/>
    </source>
</evidence>
<feature type="compositionally biased region" description="Polar residues" evidence="2">
    <location>
        <begin position="53"/>
        <end position="78"/>
    </location>
</feature>
<sequence>MGAKLSRPDQTIPSDELSKKRKKRNTVIRSILSNSTKKKMTLNNNNIDNNNNEDTSSRVTNTEAPKQTISGDTNNDDTCLNDPAATISTTKRSILYDPLKSNSRRSRRSRISSSSSSIHNRLSIHDENAPFYSRSNISSGWTALSNDPFSQIEVNTSTFTEITDHSTISRKSLYPEDTLFSSTTTTTATTTPVQRPSSSFLASSARDIQQQLQMYPSRSYQIIKEAFKKAQLQNDPYDWTQFYTAIDHYAIQSHDPVALVYLARCLISGLGCTPDIQRGFELLKSHPSCETNYALGHCYLDGLPANGPHTVQDVDKATAFECFLSAANDYEPTNESIATTIAEAQCRLARMLFQGEGVEQNSREGFEYLMKSAENNNMYAQFLVGVHYERGLDIPLDLEKAMYYYQKSAEQGFPDAQAALGNRLIVEENYKEGIQWLEKAVQMGNSRAHLQLGILYDKGIGVEQSNDLSLLHYKAAAENGNHAAQYILGLVYYFGRLGKQKNHKEAIRLVRQAAVSGFPYAQRVLGQFYQQGSLFLPLSSQSGADNRLRVKKNEREAVRWYKRAALGKDIPSMGLLGKCHEHGIGVDIDLEKALAYYTKAAENQSPYVYYATIDQALLLQRMGRHVEAFRLYSHVLTHAHPIDDKQPIQTAKLSVARYHLSNKIEGIPYNPALALQLLTELAETTNEPHAHYWLGSCYDEGIPGVCEIDRQKAFHHFMIAAESDDIDAIFLVAYMMSNNVIPHKGPTDAFPWYRKAALKGHPMAMHSLGLCYYKGIGIDRPDLDTALEWFDKAAKQDITESMSYMARVYLQLMMMHVEQVEAAQQYFAKAVQWLKKAAEKEDAYALRELGKIYLSGKGLKADYTIAFNLLQKASQKNDPEAIAFLGDCYHKGTGTEKNLEIAVEHYLRSASLGYPFAYSATAELYYEIGNFDLAYDYYLLASKEPKIAQSKIGKNSKMMVARLALAYIPGKTQKSSALLENLVRFNKIIALTDAFEILSELCNQDQFPQAFEPLGYCYLHGHGTTKNITEATFWFRKAIEELNDSAAYFHLFNIYAHGLGNTLVDIPSALAYLRKSAEQGYTEAQYRMGIIYLQGEFGIMPDERTATDWLKLSASKLHAESIWMLSQMAAAIHQDDLKLEYQKSAASLGHVLSMRELGKQYLKQLDTPFLSILMQNEYLDEALKYLHMAADANDTEALIILGKTYANCTKTNIKYSHLQNNLPTPTDTNSFCDEDEEIDSRWQSEEDEKALAIQCFERAAALGSIEATVYAAEAWHEQEQYAAALEYFQKAASQGHVLARFFCARYSIEGFGGMPVNPEEGFKELLICANELNCVHAYNTLGQCYENGVGTEKNDQLAYEWYRRAAEMTRDAEAYYRIAQMYAQGRVALPNPTMNKDIEACRMYELATKATPKGHGPSCYELGLYHLRGIADPLDDKRILLTPDVFQGIEYLRTSSDLNIKEAMFTLGLLFLNGNFPVEEQEEGYRRLLRAAELGSSEAQFHLGKFYHRGKDIMTDSEKDGEEYTLIPQDLEKAFDLFCRSAAQRHPTATYYLAFYYHHGIYVPPDINTALEQYELAVDLFEKYEVVPEERWQAEYNLGSILHKHIDSQARAYELFQAAQAHAPVNFKYLPQIMITRYHLYGWADVPVQAREAAATLVRFAQEKFGYRVYLDVARCYEYGLGIPKDAHQAFYWYGQVLNRANSVNESSVDMSTLFIDEDTEEDESAAMFKLAEFYQKGDVVSRDIEKADRLYCLAAKRGSQDAQEHLSLKLKRTTI</sequence>
<dbReference type="Proteomes" id="UP000242254">
    <property type="component" value="Unassembled WGS sequence"/>
</dbReference>
<gene>
    <name evidence="3" type="ORF">RHIMIDRAFT_314678</name>
</gene>
<comment type="similarity">
    <text evidence="1">Belongs to the sel-1 family.</text>
</comment>
<feature type="region of interest" description="Disordered" evidence="2">
    <location>
        <begin position="1"/>
        <end position="80"/>
    </location>
</feature>
<protein>
    <submittedName>
        <fullName evidence="3">HCP-like protein</fullName>
    </submittedName>
</protein>
<dbReference type="InterPro" id="IPR050767">
    <property type="entry name" value="Sel1_AlgK"/>
</dbReference>
<dbReference type="STRING" id="1340429.A0A2G4SQN6"/>
<proteinExistence type="inferred from homology"/>
<dbReference type="RefSeq" id="XP_023464404.1">
    <property type="nucleotide sequence ID" value="XM_023614948.1"/>
</dbReference>
<name>A0A2G4SQN6_RHIZD</name>
<organism evidence="3 4">
    <name type="scientific">Rhizopus microsporus ATCC 52813</name>
    <dbReference type="NCBI Taxonomy" id="1340429"/>
    <lineage>
        <taxon>Eukaryota</taxon>
        <taxon>Fungi</taxon>
        <taxon>Fungi incertae sedis</taxon>
        <taxon>Mucoromycota</taxon>
        <taxon>Mucoromycotina</taxon>
        <taxon>Mucoromycetes</taxon>
        <taxon>Mucorales</taxon>
        <taxon>Mucorineae</taxon>
        <taxon>Rhizopodaceae</taxon>
        <taxon>Rhizopus</taxon>
    </lineage>
</organism>
<dbReference type="GeneID" id="35445937"/>
<feature type="compositionally biased region" description="Low complexity" evidence="2">
    <location>
        <begin position="43"/>
        <end position="52"/>
    </location>
</feature>
<dbReference type="PANTHER" id="PTHR11102">
    <property type="entry name" value="SEL-1-LIKE PROTEIN"/>
    <property type="match status" value="1"/>
</dbReference>
<evidence type="ECO:0000313" key="3">
    <source>
        <dbReference type="EMBL" id="PHZ10696.1"/>
    </source>
</evidence>
<keyword evidence="4" id="KW-1185">Reference proteome</keyword>
<dbReference type="SUPFAM" id="SSF81901">
    <property type="entry name" value="HCP-like"/>
    <property type="match status" value="7"/>
</dbReference>
<dbReference type="InterPro" id="IPR006597">
    <property type="entry name" value="Sel1-like"/>
</dbReference>
<dbReference type="InterPro" id="IPR011990">
    <property type="entry name" value="TPR-like_helical_dom_sf"/>
</dbReference>
<dbReference type="EMBL" id="KZ303854">
    <property type="protein sequence ID" value="PHZ10696.1"/>
    <property type="molecule type" value="Genomic_DNA"/>
</dbReference>
<dbReference type="SMART" id="SM00671">
    <property type="entry name" value="SEL1"/>
    <property type="match status" value="28"/>
</dbReference>
<evidence type="ECO:0000313" key="4">
    <source>
        <dbReference type="Proteomes" id="UP000242254"/>
    </source>
</evidence>
<dbReference type="Pfam" id="PF08238">
    <property type="entry name" value="Sel1"/>
    <property type="match status" value="30"/>
</dbReference>
<feature type="region of interest" description="Disordered" evidence="2">
    <location>
        <begin position="97"/>
        <end position="119"/>
    </location>
</feature>
<reference evidence="3 4" key="1">
    <citation type="journal article" date="2016" name="Proc. Natl. Acad. Sci. U.S.A.">
        <title>Lipid metabolic changes in an early divergent fungus govern the establishment of a mutualistic symbiosis with endobacteria.</title>
        <authorList>
            <person name="Lastovetsky O.A."/>
            <person name="Gaspar M.L."/>
            <person name="Mondo S.J."/>
            <person name="LaButti K.M."/>
            <person name="Sandor L."/>
            <person name="Grigoriev I.V."/>
            <person name="Henry S.A."/>
            <person name="Pawlowska T.E."/>
        </authorList>
    </citation>
    <scope>NUCLEOTIDE SEQUENCE [LARGE SCALE GENOMIC DNA]</scope>
    <source>
        <strain evidence="3 4">ATCC 52813</strain>
    </source>
</reference>
<dbReference type="Gene3D" id="1.25.40.10">
    <property type="entry name" value="Tetratricopeptide repeat domain"/>
    <property type="match status" value="9"/>
</dbReference>
<evidence type="ECO:0000256" key="2">
    <source>
        <dbReference type="SAM" id="MobiDB-lite"/>
    </source>
</evidence>